<evidence type="ECO:0008006" key="4">
    <source>
        <dbReference type="Google" id="ProtNLM"/>
    </source>
</evidence>
<dbReference type="Proteomes" id="UP000291117">
    <property type="component" value="Unassembled WGS sequence"/>
</dbReference>
<keyword evidence="1" id="KW-0175">Coiled coil</keyword>
<accession>A0A4R0NBQ4</accession>
<dbReference type="RefSeq" id="WP_131608060.1">
    <property type="nucleotide sequence ID" value="NZ_SJSM01000003.1"/>
</dbReference>
<gene>
    <name evidence="2" type="ORF">EZ444_07225</name>
</gene>
<protein>
    <recommendedName>
        <fullName evidence="4">Cell wall anchor protein</fullName>
    </recommendedName>
</protein>
<name>A0A4R0NBQ4_9SPHI</name>
<proteinExistence type="predicted"/>
<evidence type="ECO:0000313" key="2">
    <source>
        <dbReference type="EMBL" id="TCC97700.1"/>
    </source>
</evidence>
<reference evidence="2 3" key="1">
    <citation type="submission" date="2019-02" db="EMBL/GenBank/DDBJ databases">
        <title>Pedobacter sp. RP-3-8 sp. nov., isolated from Arctic soil.</title>
        <authorList>
            <person name="Dahal R.H."/>
        </authorList>
    </citation>
    <scope>NUCLEOTIDE SEQUENCE [LARGE SCALE GENOMIC DNA]</scope>
    <source>
        <strain evidence="2 3">RP-3-8</strain>
    </source>
</reference>
<feature type="coiled-coil region" evidence="1">
    <location>
        <begin position="260"/>
        <end position="287"/>
    </location>
</feature>
<dbReference type="OrthoDB" id="680331at2"/>
<sequence>MKKIIQLILLIIVTNPSFGQKVQAIVASGSHLVLATNWVVFANSIISVEHLDGTNRHVYSQAPLNYNVNAMYVGGLDTDFAQNTPVLVYVVKPLIKIVSAPKINATVNSINQVISFGDWSKHSTGKILVEEEDGRNQHIYISASSRPYTSSSLSITNLNTDFAEGTIVNVYDIDYAVLSTEGNLSINTTSFDNQLSVNGKIRAQEVKVETANWPDYVFAKDHELQSLKETERHIKEKGHLPGIPSAAEVKANGIDLGEMNAKLLQKIEELTLHLIKMRKELDELKKK</sequence>
<organism evidence="2 3">
    <name type="scientific">Pedobacter hiemivivus</name>
    <dbReference type="NCBI Taxonomy" id="2530454"/>
    <lineage>
        <taxon>Bacteria</taxon>
        <taxon>Pseudomonadati</taxon>
        <taxon>Bacteroidota</taxon>
        <taxon>Sphingobacteriia</taxon>
        <taxon>Sphingobacteriales</taxon>
        <taxon>Sphingobacteriaceae</taxon>
        <taxon>Pedobacter</taxon>
    </lineage>
</organism>
<dbReference type="AlphaFoldDB" id="A0A4R0NBQ4"/>
<comment type="caution">
    <text evidence="2">The sequence shown here is derived from an EMBL/GenBank/DDBJ whole genome shotgun (WGS) entry which is preliminary data.</text>
</comment>
<dbReference type="EMBL" id="SJSM01000003">
    <property type="protein sequence ID" value="TCC97700.1"/>
    <property type="molecule type" value="Genomic_DNA"/>
</dbReference>
<evidence type="ECO:0000313" key="3">
    <source>
        <dbReference type="Proteomes" id="UP000291117"/>
    </source>
</evidence>
<keyword evidence="3" id="KW-1185">Reference proteome</keyword>
<evidence type="ECO:0000256" key="1">
    <source>
        <dbReference type="SAM" id="Coils"/>
    </source>
</evidence>